<reference evidence="4 5" key="1">
    <citation type="submission" date="2020-03" db="EMBL/GenBank/DDBJ databases">
        <title>Genome sequence of Toxoplasma gondii RH-88 strain.</title>
        <authorList>
            <person name="Lorenzi H.A."/>
            <person name="Venepally P."/>
            <person name="Rozenberg A."/>
            <person name="Sibley D."/>
        </authorList>
    </citation>
    <scope>NUCLEOTIDE SEQUENCE [LARGE SCALE GENOMIC DNA]</scope>
    <source>
        <strain evidence="4 5">RH-88</strain>
    </source>
</reference>
<keyword evidence="5" id="KW-1185">Reference proteome</keyword>
<evidence type="ECO:0000256" key="1">
    <source>
        <dbReference type="SAM" id="MobiDB-lite"/>
    </source>
</evidence>
<proteinExistence type="predicted"/>
<keyword evidence="2" id="KW-0472">Membrane</keyword>
<feature type="chain" id="PRO_5029800677" evidence="3">
    <location>
        <begin position="33"/>
        <end position="371"/>
    </location>
</feature>
<feature type="compositionally biased region" description="Low complexity" evidence="1">
    <location>
        <begin position="175"/>
        <end position="199"/>
    </location>
</feature>
<dbReference type="VEuPathDB" id="ToxoDB:TGME49_278390"/>
<organism evidence="4 5">
    <name type="scientific">Toxoplasma gondii</name>
    <dbReference type="NCBI Taxonomy" id="5811"/>
    <lineage>
        <taxon>Eukaryota</taxon>
        <taxon>Sar</taxon>
        <taxon>Alveolata</taxon>
        <taxon>Apicomplexa</taxon>
        <taxon>Conoidasida</taxon>
        <taxon>Coccidia</taxon>
        <taxon>Eucoccidiorida</taxon>
        <taxon>Eimeriorina</taxon>
        <taxon>Sarcocystidae</taxon>
        <taxon>Toxoplasma</taxon>
    </lineage>
</organism>
<keyword evidence="2" id="KW-1133">Transmembrane helix</keyword>
<accession>A0A7J6JXA5</accession>
<keyword evidence="3" id="KW-0732">Signal</keyword>
<evidence type="ECO:0000256" key="3">
    <source>
        <dbReference type="SAM" id="SignalP"/>
    </source>
</evidence>
<gene>
    <name evidence="4" type="ORF">TGRH88_065450</name>
</gene>
<feature type="region of interest" description="Disordered" evidence="1">
    <location>
        <begin position="174"/>
        <end position="320"/>
    </location>
</feature>
<evidence type="ECO:0000313" key="5">
    <source>
        <dbReference type="Proteomes" id="UP000557509"/>
    </source>
</evidence>
<sequence>MALHRFVAMEGQIFRAMWLALLMNSVLPSVASETNHLTPEADFTATIPKSGLERNVEKVFSLGPSDRLQVIDETASAVYLPQKSGSNEDNSSGQYGTAYLFLNGTCDFDKTIQLKDAFPGYPKPLWVREEPSSSGNDEEASSKRSVRYIFTNPPEEYLGEVTSFCVRFKTVQASGSNTETSTTAPTTSATSSGAQAGGTTIPGNGDVTAKPENPEQNPEGSGTPSPPLNDSIGSGGEDVPGPGATVGGDQDEEGKDDKLESPAAIPPVAGDGAEGPESHPEQGLPNENDNANLPPSPTGDNGESEAQKKADAQGGGDQLGSARLRRLSVTPEAEEAFLTIVVHSSTWCVAGGISALSFLLSAAVAILLQVF</sequence>
<dbReference type="Proteomes" id="UP000557509">
    <property type="component" value="Unassembled WGS sequence"/>
</dbReference>
<feature type="compositionally biased region" description="Polar residues" evidence="1">
    <location>
        <begin position="214"/>
        <end position="223"/>
    </location>
</feature>
<feature type="transmembrane region" description="Helical" evidence="2">
    <location>
        <begin position="349"/>
        <end position="368"/>
    </location>
</feature>
<dbReference type="EMBL" id="JAAUHK010000197">
    <property type="protein sequence ID" value="KAF4638936.1"/>
    <property type="molecule type" value="Genomic_DNA"/>
</dbReference>
<feature type="region of interest" description="Disordered" evidence="1">
    <location>
        <begin position="124"/>
        <end position="144"/>
    </location>
</feature>
<comment type="caution">
    <text evidence="4">The sequence shown here is derived from an EMBL/GenBank/DDBJ whole genome shotgun (WGS) entry which is preliminary data.</text>
</comment>
<name>A0A7J6JXA5_TOXGO</name>
<evidence type="ECO:0000313" key="4">
    <source>
        <dbReference type="EMBL" id="KAF4638936.1"/>
    </source>
</evidence>
<evidence type="ECO:0000256" key="2">
    <source>
        <dbReference type="SAM" id="Phobius"/>
    </source>
</evidence>
<keyword evidence="2" id="KW-0812">Transmembrane</keyword>
<feature type="signal peptide" evidence="3">
    <location>
        <begin position="1"/>
        <end position="32"/>
    </location>
</feature>
<dbReference type="AlphaFoldDB" id="A0A7J6JXA5"/>
<protein>
    <submittedName>
        <fullName evidence="4">Family A protein</fullName>
    </submittedName>
</protein>
<feature type="compositionally biased region" description="Polar residues" evidence="1">
    <location>
        <begin position="285"/>
        <end position="301"/>
    </location>
</feature>